<proteinExistence type="predicted"/>
<feature type="transmembrane region" description="Helical" evidence="1">
    <location>
        <begin position="143"/>
        <end position="165"/>
    </location>
</feature>
<feature type="transmembrane region" description="Helical" evidence="1">
    <location>
        <begin position="382"/>
        <end position="400"/>
    </location>
</feature>
<organism evidence="2 3">
    <name type="scientific">Candidatus Roizmanbacteria bacterium CG23_combo_of_CG06-09_8_20_14_all_35_49</name>
    <dbReference type="NCBI Taxonomy" id="1974863"/>
    <lineage>
        <taxon>Bacteria</taxon>
        <taxon>Candidatus Roizmaniibacteriota</taxon>
    </lineage>
</organism>
<name>A0A2G9Y699_9BACT</name>
<feature type="transmembrane region" description="Helical" evidence="1">
    <location>
        <begin position="100"/>
        <end position="117"/>
    </location>
</feature>
<feature type="transmembrane region" description="Helical" evidence="1">
    <location>
        <begin position="12"/>
        <end position="31"/>
    </location>
</feature>
<reference evidence="2 3" key="1">
    <citation type="submission" date="2017-09" db="EMBL/GenBank/DDBJ databases">
        <title>Depth-based differentiation of microbial function through sediment-hosted aquifers and enrichment of novel symbionts in the deep terrestrial subsurface.</title>
        <authorList>
            <person name="Probst A.J."/>
            <person name="Ladd B."/>
            <person name="Jarett J.K."/>
            <person name="Geller-Mcgrath D.E."/>
            <person name="Sieber C.M."/>
            <person name="Emerson J.B."/>
            <person name="Anantharaman K."/>
            <person name="Thomas B.C."/>
            <person name="Malmstrom R."/>
            <person name="Stieglmeier M."/>
            <person name="Klingl A."/>
            <person name="Woyke T."/>
            <person name="Ryan C.M."/>
            <person name="Banfield J.F."/>
        </authorList>
    </citation>
    <scope>NUCLEOTIDE SEQUENCE [LARGE SCALE GENOMIC DNA]</scope>
    <source>
        <strain evidence="2">CG23_combo_of_CG06-09_8_20_14_all_35_49</strain>
    </source>
</reference>
<accession>A0A2G9Y699</accession>
<evidence type="ECO:0000313" key="2">
    <source>
        <dbReference type="EMBL" id="PIP14758.1"/>
    </source>
</evidence>
<comment type="caution">
    <text evidence="2">The sequence shown here is derived from an EMBL/GenBank/DDBJ whole genome shotgun (WGS) entry which is preliminary data.</text>
</comment>
<feature type="transmembrane region" description="Helical" evidence="1">
    <location>
        <begin position="177"/>
        <end position="208"/>
    </location>
</feature>
<keyword evidence="1" id="KW-0812">Transmembrane</keyword>
<feature type="transmembrane region" description="Helical" evidence="1">
    <location>
        <begin position="214"/>
        <end position="237"/>
    </location>
</feature>
<dbReference type="EMBL" id="PCRE01000049">
    <property type="protein sequence ID" value="PIP14758.1"/>
    <property type="molecule type" value="Genomic_DNA"/>
</dbReference>
<evidence type="ECO:0008006" key="4">
    <source>
        <dbReference type="Google" id="ProtNLM"/>
    </source>
</evidence>
<keyword evidence="1" id="KW-1133">Transmembrane helix</keyword>
<feature type="transmembrane region" description="Helical" evidence="1">
    <location>
        <begin position="283"/>
        <end position="304"/>
    </location>
</feature>
<evidence type="ECO:0000313" key="3">
    <source>
        <dbReference type="Proteomes" id="UP000231025"/>
    </source>
</evidence>
<feature type="transmembrane region" description="Helical" evidence="1">
    <location>
        <begin position="355"/>
        <end position="376"/>
    </location>
</feature>
<protein>
    <recommendedName>
        <fullName evidence="4">Membrane protein 6-pyruvoyl-tetrahydropterin synthase-related domain-containing protein</fullName>
    </recommendedName>
</protein>
<gene>
    <name evidence="2" type="ORF">COX47_03470</name>
</gene>
<dbReference type="Proteomes" id="UP000231025">
    <property type="component" value="Unassembled WGS sequence"/>
</dbReference>
<keyword evidence="1" id="KW-0472">Membrane</keyword>
<sequence length="556" mass="64468">MITLKKILKLPLIYISVISLTALIGLMKPGVWDSHDINHHLARVAAFYQSLSEGNFYPRWAGNLNNGFGHPSLMMFYPLVYYFGSLFHLIGFSFVNSLKALIVISYLLSGVFVYIWLKKWLGKNSAIMGTILYQFAPYRFVNIYVRAALGEHLAYLFIPLVFLFIYEYVKTKDKKTFSLLCFSLSGLILSHQFFFIIAFPFFLIYWLYLNRSRLVKFLIAILIALSMTSFFWAPALIEGDKYTRRSDFGNKTMYSQAYLNFEELIFSSWRYGGYGDTYSRHEFSVQLGFVHWLVVLLGIGWLVYKLTKHSKKSGEFFILLFNVIVFFTASFLMLKSSNFLLKFMPLEYFQFPFRMINLTVISSVFIGSIIITQVKTVKQKKAVLVLSILGILFSIPCWRAKSFDNDIKSSDNYWLYQYQGTGDRSEHSPIWAPTKYLEKAPAKIQIASGEVEEIKIGKWLNQEHKYFVNTKTPTRLAEATAYYPGWRVYVDGIKQNIEFQDLYWPGMITFGTPAGYHEIKTVFGETKLRLIVDILSLLSLSGLCFWLIKGKHYNNL</sequence>
<feature type="transmembrane region" description="Helical" evidence="1">
    <location>
        <begin position="316"/>
        <end position="334"/>
    </location>
</feature>
<evidence type="ECO:0000256" key="1">
    <source>
        <dbReference type="SAM" id="Phobius"/>
    </source>
</evidence>
<feature type="transmembrane region" description="Helical" evidence="1">
    <location>
        <begin position="530"/>
        <end position="548"/>
    </location>
</feature>
<feature type="transmembrane region" description="Helical" evidence="1">
    <location>
        <begin position="75"/>
        <end position="95"/>
    </location>
</feature>
<dbReference type="AlphaFoldDB" id="A0A2G9Y699"/>